<protein>
    <recommendedName>
        <fullName evidence="2">Methyltransferase type 11 domain-containing protein</fullName>
    </recommendedName>
</protein>
<dbReference type="InterPro" id="IPR029063">
    <property type="entry name" value="SAM-dependent_MTases_sf"/>
</dbReference>
<organism evidence="3 4">
    <name type="scientific">Pseudodesulfovibrio nedwellii</name>
    <dbReference type="NCBI Taxonomy" id="2973072"/>
    <lineage>
        <taxon>Bacteria</taxon>
        <taxon>Pseudomonadati</taxon>
        <taxon>Thermodesulfobacteriota</taxon>
        <taxon>Desulfovibrionia</taxon>
        <taxon>Desulfovibrionales</taxon>
        <taxon>Desulfovibrionaceae</taxon>
    </lineage>
</organism>
<dbReference type="NCBIfam" id="NF045667">
    <property type="entry name" value="MTase_DVU1556"/>
    <property type="match status" value="1"/>
</dbReference>
<keyword evidence="1" id="KW-0808">Transferase</keyword>
<evidence type="ECO:0000256" key="1">
    <source>
        <dbReference type="ARBA" id="ARBA00022679"/>
    </source>
</evidence>
<proteinExistence type="predicted"/>
<name>A0ABN6S5D9_9BACT</name>
<sequence>MPEPCVPLWEKPSLRVAAGETLRPGGFSLTDRAAELVGVLPGWRILDVGSGLGATVERLRSRFGADAWGVESSSVQIERGGGANVIQAQGDALPFHDESFKAVFCECVLSLFADPQKGLAEFYRVLQPQGYLVLADLHAERPSLPDGSSCAGRAVPLAVTRERVEACGFTVRLVEDHSRQLKDLAAKLLFAGGETTRTCDGDLGYYLMIAQKGSEPRVG</sequence>
<dbReference type="Gene3D" id="3.40.50.150">
    <property type="entry name" value="Vaccinia Virus protein VP39"/>
    <property type="match status" value="1"/>
</dbReference>
<keyword evidence="4" id="KW-1185">Reference proteome</keyword>
<dbReference type="Proteomes" id="UP001317742">
    <property type="component" value="Chromosome"/>
</dbReference>
<dbReference type="EMBL" id="AP026709">
    <property type="protein sequence ID" value="BDQ37000.1"/>
    <property type="molecule type" value="Genomic_DNA"/>
</dbReference>
<evidence type="ECO:0000313" key="3">
    <source>
        <dbReference type="EMBL" id="BDQ37000.1"/>
    </source>
</evidence>
<evidence type="ECO:0000259" key="2">
    <source>
        <dbReference type="Pfam" id="PF08241"/>
    </source>
</evidence>
<reference evidence="3 4" key="1">
    <citation type="submission" date="2022-08" db="EMBL/GenBank/DDBJ databases">
        <title>Genome Sequence of the sulphate-reducing bacterium, Pseudodesulfovibrio sp. SYK.</title>
        <authorList>
            <person name="Kondo R."/>
            <person name="Kataoka T."/>
        </authorList>
    </citation>
    <scope>NUCLEOTIDE SEQUENCE [LARGE SCALE GENOMIC DNA]</scope>
    <source>
        <strain evidence="3 4">SYK</strain>
    </source>
</reference>
<dbReference type="InterPro" id="IPR013216">
    <property type="entry name" value="Methyltransf_11"/>
</dbReference>
<dbReference type="SUPFAM" id="SSF53335">
    <property type="entry name" value="S-adenosyl-L-methionine-dependent methyltransferases"/>
    <property type="match status" value="1"/>
</dbReference>
<feature type="domain" description="Methyltransferase type 11" evidence="2">
    <location>
        <begin position="46"/>
        <end position="134"/>
    </location>
</feature>
<dbReference type="RefSeq" id="WP_281762869.1">
    <property type="nucleotide sequence ID" value="NZ_AP026709.1"/>
</dbReference>
<gene>
    <name evidence="3" type="ORF">SYK_13600</name>
</gene>
<dbReference type="CDD" id="cd02440">
    <property type="entry name" value="AdoMet_MTases"/>
    <property type="match status" value="1"/>
</dbReference>
<evidence type="ECO:0000313" key="4">
    <source>
        <dbReference type="Proteomes" id="UP001317742"/>
    </source>
</evidence>
<dbReference type="InterPro" id="IPR050447">
    <property type="entry name" value="Erg6_SMT_methyltransf"/>
</dbReference>
<dbReference type="PANTHER" id="PTHR44068">
    <property type="entry name" value="ZGC:194242"/>
    <property type="match status" value="1"/>
</dbReference>
<accession>A0ABN6S5D9</accession>
<dbReference type="PANTHER" id="PTHR44068:SF11">
    <property type="entry name" value="GERANYL DIPHOSPHATE 2-C-METHYLTRANSFERASE"/>
    <property type="match status" value="1"/>
</dbReference>
<dbReference type="Pfam" id="PF08241">
    <property type="entry name" value="Methyltransf_11"/>
    <property type="match status" value="1"/>
</dbReference>